<keyword evidence="5" id="KW-1185">Reference proteome</keyword>
<keyword evidence="1 2" id="KW-0378">Hydrolase</keyword>
<dbReference type="GO" id="GO:0016787">
    <property type="term" value="F:hydrolase activity"/>
    <property type="evidence" value="ECO:0007669"/>
    <property type="project" value="UniProtKB-UniRule"/>
</dbReference>
<dbReference type="Proteomes" id="UP000002216">
    <property type="component" value="Chromosome"/>
</dbReference>
<dbReference type="PANTHER" id="PTHR43546">
    <property type="entry name" value="UPF0173 METAL-DEPENDENT HYDROLASE MJ1163-RELATED"/>
    <property type="match status" value="1"/>
</dbReference>
<reference evidence="4 5" key="1">
    <citation type="journal article" date="2009" name="Stand. Genomic Sci.">
        <title>Complete genome sequence of Desulfomicrobium baculatum type strain (X).</title>
        <authorList>
            <person name="Copeland A."/>
            <person name="Spring S."/>
            <person name="Goker M."/>
            <person name="Schneider S."/>
            <person name="Lapidus A."/>
            <person name="Del Rio T.G."/>
            <person name="Tice H."/>
            <person name="Cheng J.F."/>
            <person name="Chen F."/>
            <person name="Nolan M."/>
            <person name="Bruce D."/>
            <person name="Goodwin L."/>
            <person name="Pitluck S."/>
            <person name="Ivanova N."/>
            <person name="Mavrommatis K."/>
            <person name="Ovchinnikova G."/>
            <person name="Pati A."/>
            <person name="Chen A."/>
            <person name="Palaniappan K."/>
            <person name="Land M."/>
            <person name="Hauser L."/>
            <person name="Chang Y.J."/>
            <person name="Jeffries C.C."/>
            <person name="Meincke L."/>
            <person name="Sims D."/>
            <person name="Brettin T."/>
            <person name="Detter J.C."/>
            <person name="Han C."/>
            <person name="Chain P."/>
            <person name="Bristow J."/>
            <person name="Eisen J.A."/>
            <person name="Markowitz V."/>
            <person name="Hugenholtz P."/>
            <person name="Kyrpides N.C."/>
            <person name="Klenk H.P."/>
            <person name="Lucas S."/>
        </authorList>
    </citation>
    <scope>NUCLEOTIDE SEQUENCE [LARGE SCALE GENOMIC DNA]</scope>
    <source>
        <strain evidence="5">DSM 4028 / VKM B-1378 / X</strain>
    </source>
</reference>
<dbReference type="InterPro" id="IPR036866">
    <property type="entry name" value="RibonucZ/Hydroxyglut_hydro"/>
</dbReference>
<accession>C7LQ51</accession>
<protein>
    <recommendedName>
        <fullName evidence="2">UPF0173 metal-dependent hydrolase Dbac_0962</fullName>
    </recommendedName>
</protein>
<sequence>MNTLTWHGHSAFAITSNQKTILVDPWFDGNPSAKAAAANIEADLILVTHDHDDHVGQALDICKRTGATLGCIVELAAKLKAQGLPGSQILNGIGFNIGGTVSHEGISVTMTQAHHSCESGVPVGYIIRLEDGYTVYHAGDTGVFSSMALWGKLYKIDLALLPIGGVFTMDPAQAALAAMMLRCKKVLPMHWGTFPALEQNVDAFRKELDKLGLADTLTQAEVGVPLGLVG</sequence>
<dbReference type="eggNOG" id="COG2220">
    <property type="taxonomic scope" value="Bacteria"/>
</dbReference>
<dbReference type="STRING" id="525897.Dbac_0962"/>
<dbReference type="PANTHER" id="PTHR43546:SF3">
    <property type="entry name" value="UPF0173 METAL-DEPENDENT HYDROLASE MJ1163"/>
    <property type="match status" value="1"/>
</dbReference>
<name>C7LQ51_DESBD</name>
<dbReference type="RefSeq" id="WP_015773177.1">
    <property type="nucleotide sequence ID" value="NC_013173.1"/>
</dbReference>
<dbReference type="HAMAP" id="MF_00457">
    <property type="entry name" value="UPF0173"/>
    <property type="match status" value="1"/>
</dbReference>
<dbReference type="InterPro" id="IPR050114">
    <property type="entry name" value="UPF0173_UPF0282_UlaG_hydrolase"/>
</dbReference>
<dbReference type="KEGG" id="dba:Dbac_0962"/>
<organism evidence="4 5">
    <name type="scientific">Desulfomicrobium baculatum (strain DSM 4028 / VKM B-1378 / X)</name>
    <name type="common">Desulfovibrio baculatus</name>
    <dbReference type="NCBI Taxonomy" id="525897"/>
    <lineage>
        <taxon>Bacteria</taxon>
        <taxon>Pseudomonadati</taxon>
        <taxon>Thermodesulfobacteriota</taxon>
        <taxon>Desulfovibrionia</taxon>
        <taxon>Desulfovibrionales</taxon>
        <taxon>Desulfomicrobiaceae</taxon>
        <taxon>Desulfomicrobium</taxon>
    </lineage>
</organism>
<feature type="domain" description="Metallo-beta-lactamase" evidence="3">
    <location>
        <begin position="8"/>
        <end position="190"/>
    </location>
</feature>
<dbReference type="Pfam" id="PF12706">
    <property type="entry name" value="Lactamase_B_2"/>
    <property type="match status" value="1"/>
</dbReference>
<dbReference type="SMART" id="SM00849">
    <property type="entry name" value="Lactamase_B"/>
    <property type="match status" value="1"/>
</dbReference>
<dbReference type="Gene3D" id="3.60.15.10">
    <property type="entry name" value="Ribonuclease Z/Hydroxyacylglutathione hydrolase-like"/>
    <property type="match status" value="1"/>
</dbReference>
<dbReference type="SUPFAM" id="SSF56281">
    <property type="entry name" value="Metallo-hydrolase/oxidoreductase"/>
    <property type="match status" value="1"/>
</dbReference>
<dbReference type="AlphaFoldDB" id="C7LQ51"/>
<evidence type="ECO:0000259" key="3">
    <source>
        <dbReference type="SMART" id="SM00849"/>
    </source>
</evidence>
<dbReference type="OrthoDB" id="9789133at2"/>
<dbReference type="EMBL" id="CP001629">
    <property type="protein sequence ID" value="ACU89077.1"/>
    <property type="molecule type" value="Genomic_DNA"/>
</dbReference>
<evidence type="ECO:0000313" key="5">
    <source>
        <dbReference type="Proteomes" id="UP000002216"/>
    </source>
</evidence>
<evidence type="ECO:0000313" key="4">
    <source>
        <dbReference type="EMBL" id="ACU89077.1"/>
    </source>
</evidence>
<evidence type="ECO:0000256" key="1">
    <source>
        <dbReference type="ARBA" id="ARBA00022801"/>
    </source>
</evidence>
<dbReference type="NCBIfam" id="NF001911">
    <property type="entry name" value="PRK00685.1"/>
    <property type="match status" value="1"/>
</dbReference>
<proteinExistence type="inferred from homology"/>
<gene>
    <name evidence="4" type="ordered locus">Dbac_0962</name>
</gene>
<dbReference type="InterPro" id="IPR001279">
    <property type="entry name" value="Metallo-B-lactamas"/>
</dbReference>
<evidence type="ECO:0000256" key="2">
    <source>
        <dbReference type="HAMAP-Rule" id="MF_00457"/>
    </source>
</evidence>
<dbReference type="InterPro" id="IPR022877">
    <property type="entry name" value="UPF0173"/>
</dbReference>
<comment type="similarity">
    <text evidence="2">Belongs to the UPF0173 family.</text>
</comment>
<dbReference type="HOGENOM" id="CLU_070010_4_0_7"/>